<proteinExistence type="predicted"/>
<evidence type="ECO:0000313" key="1">
    <source>
        <dbReference type="EMBL" id="TWT24047.1"/>
    </source>
</evidence>
<organism evidence="1 2">
    <name type="scientific">Corynebacterium canis</name>
    <dbReference type="NCBI Taxonomy" id="679663"/>
    <lineage>
        <taxon>Bacteria</taxon>
        <taxon>Bacillati</taxon>
        <taxon>Actinomycetota</taxon>
        <taxon>Actinomycetes</taxon>
        <taxon>Mycobacteriales</taxon>
        <taxon>Corynebacteriaceae</taxon>
        <taxon>Corynebacterium</taxon>
    </lineage>
</organism>
<keyword evidence="2" id="KW-1185">Reference proteome</keyword>
<comment type="caution">
    <text evidence="1">The sequence shown here is derived from an EMBL/GenBank/DDBJ whole genome shotgun (WGS) entry which is preliminary data.</text>
</comment>
<accession>A0A5C5UE55</accession>
<evidence type="ECO:0008006" key="3">
    <source>
        <dbReference type="Google" id="ProtNLM"/>
    </source>
</evidence>
<dbReference type="AlphaFoldDB" id="A0A5C5UE55"/>
<dbReference type="EMBL" id="VOHM01000020">
    <property type="protein sequence ID" value="TWT24047.1"/>
    <property type="molecule type" value="Genomic_DNA"/>
</dbReference>
<evidence type="ECO:0000313" key="2">
    <source>
        <dbReference type="Proteomes" id="UP000320791"/>
    </source>
</evidence>
<dbReference type="OrthoDB" id="4417510at2"/>
<reference evidence="1 2" key="1">
    <citation type="submission" date="2019-08" db="EMBL/GenBank/DDBJ databases">
        <authorList>
            <person name="Lei W."/>
        </authorList>
    </citation>
    <scope>NUCLEOTIDE SEQUENCE [LARGE SCALE GENOMIC DNA]</scope>
    <source>
        <strain evidence="1 2">CCUG 58627</strain>
    </source>
</reference>
<protein>
    <recommendedName>
        <fullName evidence="3">CBS domain-containing protein</fullName>
    </recommendedName>
</protein>
<gene>
    <name evidence="1" type="ORF">FRX94_09240</name>
</gene>
<name>A0A5C5UE55_9CORY</name>
<sequence>MNRATAFIAAFNDIEQYLRRNYGSRNAEGFRTLVRIAMREQALPQPQADALFAFADLRNAISHGTYHEGRPIAEPFEHTVTEIEALRDLITQPPTALAVLGERSPDVVTLATTIHDALKLLHGESLSVLPVYAKSFIFLLTTDMIVRWVAEDLEDDGRLDAHSVGDLAPYVSPADMAYFSRADISAATAIHHFTDPGHSGLLPRAIIITPKGSPKQYPLRVIDRSELPKLVQALDF</sequence>
<dbReference type="Proteomes" id="UP000320791">
    <property type="component" value="Unassembled WGS sequence"/>
</dbReference>
<dbReference type="RefSeq" id="WP_146324867.1">
    <property type="nucleotide sequence ID" value="NZ_BAABLR010000026.1"/>
</dbReference>